<name>Q2W4I9_PARM1</name>
<evidence type="ECO:0000313" key="4">
    <source>
        <dbReference type="Proteomes" id="UP000007058"/>
    </source>
</evidence>
<feature type="transmembrane region" description="Helical" evidence="1">
    <location>
        <begin position="106"/>
        <end position="125"/>
    </location>
</feature>
<accession>Q2W4I9</accession>
<dbReference type="STRING" id="342108.amb2407"/>
<keyword evidence="1" id="KW-0472">Membrane</keyword>
<protein>
    <submittedName>
        <fullName evidence="3">Uncharacterized protein</fullName>
    </submittedName>
</protein>
<proteinExistence type="predicted"/>
<dbReference type="AlphaFoldDB" id="Q2W4I9"/>
<gene>
    <name evidence="2" type="ordered locus">amb2407</name>
    <name evidence="3" type="ordered locus">amb2432</name>
</gene>
<dbReference type="KEGG" id="mag:amb2407"/>
<evidence type="ECO:0000313" key="3">
    <source>
        <dbReference type="EMBL" id="BAE51236.1"/>
    </source>
</evidence>
<dbReference type="OrthoDB" id="7359616at2"/>
<keyword evidence="1" id="KW-0812">Transmembrane</keyword>
<dbReference type="KEGG" id="mag:amb2432"/>
<dbReference type="EMBL" id="AP007255">
    <property type="protein sequence ID" value="BAE51236.1"/>
    <property type="molecule type" value="Genomic_DNA"/>
</dbReference>
<evidence type="ECO:0000313" key="2">
    <source>
        <dbReference type="EMBL" id="BAE51211.1"/>
    </source>
</evidence>
<dbReference type="RefSeq" id="WP_011384803.1">
    <property type="nucleotide sequence ID" value="NC_007626.1"/>
</dbReference>
<evidence type="ECO:0000256" key="1">
    <source>
        <dbReference type="SAM" id="Phobius"/>
    </source>
</evidence>
<reference evidence="3 4" key="1">
    <citation type="journal article" date="2005" name="DNA Res.">
        <title>Complete genome sequence of the facultative anaerobic magnetotactic bacterium Magnetospirillum sp. strain AMB-1.</title>
        <authorList>
            <person name="Matsunaga T."/>
            <person name="Okamura Y."/>
            <person name="Fukuda Y."/>
            <person name="Wahyudi A.T."/>
            <person name="Murase Y."/>
            <person name="Takeyama H."/>
        </authorList>
    </citation>
    <scope>NUCLEOTIDE SEQUENCE [LARGE SCALE GENOMIC DNA]</scope>
    <source>
        <strain evidence="3">AMB-1</strain>
        <strain evidence="4">ATCC 700264 / AMB-1</strain>
    </source>
</reference>
<keyword evidence="4" id="KW-1185">Reference proteome</keyword>
<dbReference type="HOGENOM" id="CLU_1967895_0_0_5"/>
<sequence>MAILGGDSSSSSSSVASNQISFNPIITALTGTGSTTPTVTAPQSLTPTSSALAYDGADSLSLPTSLLGGGAGQATRGAIGAGQTIPGVTTDPNAVQLGVKTNPQTMIWVLLFGGFALVMLTGGGGRR</sequence>
<dbReference type="Proteomes" id="UP000007058">
    <property type="component" value="Chromosome"/>
</dbReference>
<keyword evidence="1" id="KW-1133">Transmembrane helix</keyword>
<dbReference type="EMBL" id="AP007255">
    <property type="protein sequence ID" value="BAE51211.1"/>
    <property type="molecule type" value="Genomic_DNA"/>
</dbReference>
<organism evidence="3 4">
    <name type="scientific">Paramagnetospirillum magneticum (strain ATCC 700264 / AMB-1)</name>
    <name type="common">Magnetospirillum magneticum</name>
    <dbReference type="NCBI Taxonomy" id="342108"/>
    <lineage>
        <taxon>Bacteria</taxon>
        <taxon>Pseudomonadati</taxon>
        <taxon>Pseudomonadota</taxon>
        <taxon>Alphaproteobacteria</taxon>
        <taxon>Rhodospirillales</taxon>
        <taxon>Magnetospirillaceae</taxon>
        <taxon>Paramagnetospirillum</taxon>
    </lineage>
</organism>